<evidence type="ECO:0000313" key="8">
    <source>
        <dbReference type="EMBL" id="TPW77865.1"/>
    </source>
</evidence>
<dbReference type="PANTHER" id="PTHR45724">
    <property type="entry name" value="AQUAPORIN NIP2-1"/>
    <property type="match status" value="1"/>
</dbReference>
<feature type="transmembrane region" description="Helical" evidence="7">
    <location>
        <begin position="131"/>
        <end position="152"/>
    </location>
</feature>
<reference evidence="8 9" key="1">
    <citation type="submission" date="2019-06" db="EMBL/GenBank/DDBJ databases">
        <authorList>
            <person name="Li F."/>
        </authorList>
    </citation>
    <scope>NUCLEOTIDE SEQUENCE [LARGE SCALE GENOMIC DNA]</scope>
    <source>
        <strain evidence="8 9">10F1D-1</strain>
    </source>
</reference>
<dbReference type="SUPFAM" id="SSF81338">
    <property type="entry name" value="Aquaporin-like"/>
    <property type="match status" value="1"/>
</dbReference>
<dbReference type="InterPro" id="IPR022357">
    <property type="entry name" value="MIP_CS"/>
</dbReference>
<dbReference type="OrthoDB" id="9807293at2"/>
<organism evidence="8 9">
    <name type="scientific">Schumannella soli</name>
    <dbReference type="NCBI Taxonomy" id="2590779"/>
    <lineage>
        <taxon>Bacteria</taxon>
        <taxon>Bacillati</taxon>
        <taxon>Actinomycetota</taxon>
        <taxon>Actinomycetes</taxon>
        <taxon>Micrococcales</taxon>
        <taxon>Microbacteriaceae</taxon>
        <taxon>Schumannella</taxon>
    </lineage>
</organism>
<dbReference type="Pfam" id="PF00230">
    <property type="entry name" value="MIP"/>
    <property type="match status" value="1"/>
</dbReference>
<dbReference type="AlphaFoldDB" id="A0A506Y769"/>
<sequence>MDDNRTWQRLAAEFVGTAFLVFIGVGSVPAALILNKGEFDMASLGFVSLSFATIVIGTVYVFGYISGNHINPAVTIALAVTKKFPWRDVPGYLAAQVLGASLGALAIFGVLGPKAVDYGLGVAAYGGIPVWQAFIAEFVGTFVLVFTVFGVIHRKAAPGFAGMAIGLVVFAAIIPVAPATGASINPARTTGPMLILQILGGDVHWEQWPVYVLAELAAGIAAAGAFTLVSRTRADRSTLTEALVEKDERV</sequence>
<accession>A0A506Y769</accession>
<dbReference type="GO" id="GO:0016020">
    <property type="term" value="C:membrane"/>
    <property type="evidence" value="ECO:0007669"/>
    <property type="project" value="UniProtKB-SubCell"/>
</dbReference>
<keyword evidence="2 6" id="KW-0813">Transport</keyword>
<feature type="transmembrane region" description="Helical" evidence="7">
    <location>
        <begin position="46"/>
        <end position="65"/>
    </location>
</feature>
<name>A0A506Y769_9MICO</name>
<dbReference type="InterPro" id="IPR023271">
    <property type="entry name" value="Aquaporin-like"/>
</dbReference>
<dbReference type="EMBL" id="VHQG01000001">
    <property type="protein sequence ID" value="TPW77865.1"/>
    <property type="molecule type" value="Genomic_DNA"/>
</dbReference>
<evidence type="ECO:0000256" key="4">
    <source>
        <dbReference type="ARBA" id="ARBA00022989"/>
    </source>
</evidence>
<dbReference type="InterPro" id="IPR034294">
    <property type="entry name" value="Aquaporin_transptr"/>
</dbReference>
<comment type="caution">
    <text evidence="8">The sequence shown here is derived from an EMBL/GenBank/DDBJ whole genome shotgun (WGS) entry which is preliminary data.</text>
</comment>
<evidence type="ECO:0000256" key="7">
    <source>
        <dbReference type="SAM" id="Phobius"/>
    </source>
</evidence>
<dbReference type="RefSeq" id="WP_141162390.1">
    <property type="nucleotide sequence ID" value="NZ_VHQG01000001.1"/>
</dbReference>
<evidence type="ECO:0000256" key="1">
    <source>
        <dbReference type="ARBA" id="ARBA00004141"/>
    </source>
</evidence>
<proteinExistence type="inferred from homology"/>
<protein>
    <submittedName>
        <fullName evidence="8">Aquaporin family protein</fullName>
    </submittedName>
</protein>
<dbReference type="PROSITE" id="PS00221">
    <property type="entry name" value="MIP"/>
    <property type="match status" value="1"/>
</dbReference>
<dbReference type="Proteomes" id="UP000316252">
    <property type="component" value="Unassembled WGS sequence"/>
</dbReference>
<dbReference type="GO" id="GO:0015267">
    <property type="term" value="F:channel activity"/>
    <property type="evidence" value="ECO:0007669"/>
    <property type="project" value="InterPro"/>
</dbReference>
<feature type="transmembrane region" description="Helical" evidence="7">
    <location>
        <begin position="12"/>
        <end position="34"/>
    </location>
</feature>
<keyword evidence="9" id="KW-1185">Reference proteome</keyword>
<keyword evidence="3 6" id="KW-0812">Transmembrane</keyword>
<dbReference type="Gene3D" id="1.20.1080.10">
    <property type="entry name" value="Glycerol uptake facilitator protein"/>
    <property type="match status" value="1"/>
</dbReference>
<feature type="transmembrane region" description="Helical" evidence="7">
    <location>
        <begin position="208"/>
        <end position="229"/>
    </location>
</feature>
<gene>
    <name evidence="8" type="ORF">FJ657_04250</name>
</gene>
<keyword evidence="4 7" id="KW-1133">Transmembrane helix</keyword>
<evidence type="ECO:0000313" key="9">
    <source>
        <dbReference type="Proteomes" id="UP000316252"/>
    </source>
</evidence>
<feature type="transmembrane region" description="Helical" evidence="7">
    <location>
        <begin position="164"/>
        <end position="184"/>
    </location>
</feature>
<feature type="transmembrane region" description="Helical" evidence="7">
    <location>
        <begin position="92"/>
        <end position="111"/>
    </location>
</feature>
<comment type="subcellular location">
    <subcellularLocation>
        <location evidence="1">Membrane</location>
        <topology evidence="1">Multi-pass membrane protein</topology>
    </subcellularLocation>
</comment>
<keyword evidence="5 7" id="KW-0472">Membrane</keyword>
<evidence type="ECO:0000256" key="3">
    <source>
        <dbReference type="ARBA" id="ARBA00022692"/>
    </source>
</evidence>
<dbReference type="PRINTS" id="PR00783">
    <property type="entry name" value="MINTRINSICP"/>
</dbReference>
<evidence type="ECO:0000256" key="6">
    <source>
        <dbReference type="RuleBase" id="RU000477"/>
    </source>
</evidence>
<evidence type="ECO:0000256" key="5">
    <source>
        <dbReference type="ARBA" id="ARBA00023136"/>
    </source>
</evidence>
<dbReference type="PANTHER" id="PTHR45724:SF13">
    <property type="entry name" value="AQUAPORIN NIP1-1-RELATED"/>
    <property type="match status" value="1"/>
</dbReference>
<dbReference type="InterPro" id="IPR000425">
    <property type="entry name" value="MIP"/>
</dbReference>
<evidence type="ECO:0000256" key="2">
    <source>
        <dbReference type="ARBA" id="ARBA00022448"/>
    </source>
</evidence>
<comment type="similarity">
    <text evidence="6">Belongs to the MIP/aquaporin (TC 1.A.8) family.</text>
</comment>